<proteinExistence type="predicted"/>
<evidence type="ECO:0000313" key="3">
    <source>
        <dbReference type="Proteomes" id="UP000681610"/>
    </source>
</evidence>
<evidence type="ECO:0000313" key="2">
    <source>
        <dbReference type="EMBL" id="MBO1885005.1"/>
    </source>
</evidence>
<sequence length="199" mass="22707">MKKSILFGILLWCSAVSFSQNIEDKVEAALQKSYDSHNAAAVETFLYDNASELSDYWKAYIKYREASKIAMVESEKKEYINEAIKLLEHSAKDAEDYILLALAQNYALQFVPNSEIYNKVTQVISTLQKAEKLDPENARLYLVKAIQDMYTPAKYGGGKNAELYFNLSLSLFENPPAHNKLKWGKEDARIMLGIFRNGR</sequence>
<dbReference type="Proteomes" id="UP000681610">
    <property type="component" value="Unassembled WGS sequence"/>
</dbReference>
<feature type="chain" id="PRO_5046699557" description="DUF4919 domain-containing protein" evidence="1">
    <location>
        <begin position="20"/>
        <end position="199"/>
    </location>
</feature>
<accession>A0ABS3Q0B4</accession>
<organism evidence="2 3">
    <name type="scientific">Capnocytophaga bilenii</name>
    <dbReference type="NCBI Taxonomy" id="2819369"/>
    <lineage>
        <taxon>Bacteria</taxon>
        <taxon>Pseudomonadati</taxon>
        <taxon>Bacteroidota</taxon>
        <taxon>Flavobacteriia</taxon>
        <taxon>Flavobacteriales</taxon>
        <taxon>Flavobacteriaceae</taxon>
        <taxon>Capnocytophaga</taxon>
    </lineage>
</organism>
<keyword evidence="1" id="KW-0732">Signal</keyword>
<keyword evidence="3" id="KW-1185">Reference proteome</keyword>
<feature type="signal peptide" evidence="1">
    <location>
        <begin position="1"/>
        <end position="19"/>
    </location>
</feature>
<comment type="caution">
    <text evidence="2">The sequence shown here is derived from an EMBL/GenBank/DDBJ whole genome shotgun (WGS) entry which is preliminary data.</text>
</comment>
<evidence type="ECO:0008006" key="4">
    <source>
        <dbReference type="Google" id="ProtNLM"/>
    </source>
</evidence>
<name>A0ABS3Q0B4_9FLAO</name>
<dbReference type="RefSeq" id="WP_208059398.1">
    <property type="nucleotide sequence ID" value="NZ_JAGDYP010000010.1"/>
</dbReference>
<gene>
    <name evidence="2" type="ORF">J4N46_11425</name>
</gene>
<reference evidence="2 3" key="1">
    <citation type="submission" date="2021-03" db="EMBL/GenBank/DDBJ databases">
        <title>Isolation and description of Capnocytophaga bilenii sp. nov., a novel Capnocytophaga species, isolated from a gingivitis subject.</title>
        <authorList>
            <person name="Antezack A."/>
            <person name="Monnet-Corti V."/>
            <person name="La Scola B."/>
        </authorList>
    </citation>
    <scope>NUCLEOTIDE SEQUENCE [LARGE SCALE GENOMIC DNA]</scope>
    <source>
        <strain evidence="2 3">Marseille-Q4570</strain>
    </source>
</reference>
<protein>
    <recommendedName>
        <fullName evidence="4">DUF4919 domain-containing protein</fullName>
    </recommendedName>
</protein>
<dbReference type="EMBL" id="JAGDYP010000010">
    <property type="protein sequence ID" value="MBO1885005.1"/>
    <property type="molecule type" value="Genomic_DNA"/>
</dbReference>
<evidence type="ECO:0000256" key="1">
    <source>
        <dbReference type="SAM" id="SignalP"/>
    </source>
</evidence>